<dbReference type="RefSeq" id="WP_378576242.1">
    <property type="nucleotide sequence ID" value="NZ_JBHSFQ010000017.1"/>
</dbReference>
<organism evidence="1 2">
    <name type="scientific">Nocardiopsis mangrovi</name>
    <dbReference type="NCBI Taxonomy" id="1179818"/>
    <lineage>
        <taxon>Bacteria</taxon>
        <taxon>Bacillati</taxon>
        <taxon>Actinomycetota</taxon>
        <taxon>Actinomycetes</taxon>
        <taxon>Streptosporangiales</taxon>
        <taxon>Nocardiopsidaceae</taxon>
        <taxon>Nocardiopsis</taxon>
    </lineage>
</organism>
<accession>A0ABV9DXZ4</accession>
<keyword evidence="2" id="KW-1185">Reference proteome</keyword>
<proteinExistence type="predicted"/>
<evidence type="ECO:0000313" key="1">
    <source>
        <dbReference type="EMBL" id="MFC4563725.1"/>
    </source>
</evidence>
<dbReference type="Proteomes" id="UP001595923">
    <property type="component" value="Unassembled WGS sequence"/>
</dbReference>
<gene>
    <name evidence="1" type="ORF">ACFO4E_17830</name>
</gene>
<dbReference type="EMBL" id="JBHSFQ010000017">
    <property type="protein sequence ID" value="MFC4563725.1"/>
    <property type="molecule type" value="Genomic_DNA"/>
</dbReference>
<evidence type="ECO:0000313" key="2">
    <source>
        <dbReference type="Proteomes" id="UP001595923"/>
    </source>
</evidence>
<protein>
    <submittedName>
        <fullName evidence="1">Uncharacterized protein</fullName>
    </submittedName>
</protein>
<name>A0ABV9DXZ4_9ACTN</name>
<reference evidence="2" key="1">
    <citation type="journal article" date="2019" name="Int. J. Syst. Evol. Microbiol.">
        <title>The Global Catalogue of Microorganisms (GCM) 10K type strain sequencing project: providing services to taxonomists for standard genome sequencing and annotation.</title>
        <authorList>
            <consortium name="The Broad Institute Genomics Platform"/>
            <consortium name="The Broad Institute Genome Sequencing Center for Infectious Disease"/>
            <person name="Wu L."/>
            <person name="Ma J."/>
        </authorList>
    </citation>
    <scope>NUCLEOTIDE SEQUENCE [LARGE SCALE GENOMIC DNA]</scope>
    <source>
        <strain evidence="2">XZYJ18</strain>
    </source>
</reference>
<comment type="caution">
    <text evidence="1">The sequence shown here is derived from an EMBL/GenBank/DDBJ whole genome shotgun (WGS) entry which is preliminary data.</text>
</comment>
<sequence length="241" mass="25542">MLTSSPPTRVETATEILAADLARAVGETGCALPLARRVAEIDDNGSGQGAVRVTGADVLAPFLLSGRVPDDDDVAVVQASVRVFPAPAPAAGADPVWSARDWALSRVLARFGVDTSSWDGLAAIDGDPVTGLPALGPAEPWQPWALTLARLSSLALPGLDGAARDTALNRRTDLVRGLSRSMLRRDHLTAARLARWLAMDAAQLPEPLLAPAVDQLDLLAMDEPRTRLELAIARHMMQRES</sequence>